<feature type="region of interest" description="Disordered" evidence="10">
    <location>
        <begin position="160"/>
        <end position="193"/>
    </location>
</feature>
<dbReference type="PANTHER" id="PTHR13044">
    <property type="entry name" value="ACTIVATING TRANSCRIPTION FACTOR ATF 4/5"/>
    <property type="match status" value="1"/>
</dbReference>
<evidence type="ECO:0000256" key="4">
    <source>
        <dbReference type="ARBA" id="ARBA00023125"/>
    </source>
</evidence>
<evidence type="ECO:0000256" key="5">
    <source>
        <dbReference type="ARBA" id="ARBA00023159"/>
    </source>
</evidence>
<dbReference type="GO" id="GO:0000977">
    <property type="term" value="F:RNA polymerase II transcription regulatory region sequence-specific DNA binding"/>
    <property type="evidence" value="ECO:0000318"/>
    <property type="project" value="GO_Central"/>
</dbReference>
<evidence type="ECO:0000256" key="3">
    <source>
        <dbReference type="ARBA" id="ARBA00023015"/>
    </source>
</evidence>
<feature type="compositionally biased region" description="Polar residues" evidence="10">
    <location>
        <begin position="17"/>
        <end position="26"/>
    </location>
</feature>
<dbReference type="Proteomes" id="UP000007241">
    <property type="component" value="Unassembled WGS sequence"/>
</dbReference>
<gene>
    <name evidence="12" type="ORF">BATDEDRAFT_23563</name>
</gene>
<feature type="compositionally biased region" description="Polar residues" evidence="10">
    <location>
        <begin position="336"/>
        <end position="351"/>
    </location>
</feature>
<accession>F4NXP1</accession>
<keyword evidence="3" id="KW-0805">Transcription regulation</keyword>
<evidence type="ECO:0000256" key="8">
    <source>
        <dbReference type="ARBA" id="ARBA00061302"/>
    </source>
</evidence>
<dbReference type="RefSeq" id="XP_006677320.1">
    <property type="nucleotide sequence ID" value="XM_006677257.1"/>
</dbReference>
<dbReference type="GO" id="GO:0008652">
    <property type="term" value="P:amino acid biosynthetic process"/>
    <property type="evidence" value="ECO:0007669"/>
    <property type="project" value="UniProtKB-KW"/>
</dbReference>
<evidence type="ECO:0000256" key="1">
    <source>
        <dbReference type="ARBA" id="ARBA00004123"/>
    </source>
</evidence>
<dbReference type="InterPro" id="IPR046347">
    <property type="entry name" value="bZIP_sf"/>
</dbReference>
<dbReference type="OrthoDB" id="2257100at2759"/>
<comment type="subcellular location">
    <subcellularLocation>
        <location evidence="1">Nucleus</location>
    </subcellularLocation>
</comment>
<dbReference type="InterPro" id="IPR004827">
    <property type="entry name" value="bZIP"/>
</dbReference>
<keyword evidence="5" id="KW-0010">Activator</keyword>
<dbReference type="PROSITE" id="PS50217">
    <property type="entry name" value="BZIP"/>
    <property type="match status" value="1"/>
</dbReference>
<organism evidence="12 13">
    <name type="scientific">Batrachochytrium dendrobatidis (strain JAM81 / FGSC 10211)</name>
    <name type="common">Frog chytrid fungus</name>
    <dbReference type="NCBI Taxonomy" id="684364"/>
    <lineage>
        <taxon>Eukaryota</taxon>
        <taxon>Fungi</taxon>
        <taxon>Fungi incertae sedis</taxon>
        <taxon>Chytridiomycota</taxon>
        <taxon>Chytridiomycota incertae sedis</taxon>
        <taxon>Chytridiomycetes</taxon>
        <taxon>Rhizophydiales</taxon>
        <taxon>Rhizophydiales incertae sedis</taxon>
        <taxon>Batrachochytrium</taxon>
    </lineage>
</organism>
<dbReference type="AlphaFoldDB" id="F4NXP1"/>
<keyword evidence="2" id="KW-0028">Amino-acid biosynthesis</keyword>
<dbReference type="Gene3D" id="3.30.160.60">
    <property type="entry name" value="Classic Zinc Finger"/>
    <property type="match status" value="1"/>
</dbReference>
<evidence type="ECO:0000256" key="10">
    <source>
        <dbReference type="SAM" id="MobiDB-lite"/>
    </source>
</evidence>
<evidence type="ECO:0000256" key="6">
    <source>
        <dbReference type="ARBA" id="ARBA00023163"/>
    </source>
</evidence>
<keyword evidence="9" id="KW-0175">Coiled coil</keyword>
<protein>
    <recommendedName>
        <fullName evidence="11">BZIP domain-containing protein</fullName>
    </recommendedName>
</protein>
<proteinExistence type="inferred from homology"/>
<evidence type="ECO:0000313" key="12">
    <source>
        <dbReference type="EMBL" id="EGF82174.1"/>
    </source>
</evidence>
<evidence type="ECO:0000256" key="7">
    <source>
        <dbReference type="ARBA" id="ARBA00023242"/>
    </source>
</evidence>
<dbReference type="SUPFAM" id="SSF57959">
    <property type="entry name" value="Leucine zipper domain"/>
    <property type="match status" value="1"/>
</dbReference>
<feature type="coiled-coil region" evidence="9">
    <location>
        <begin position="247"/>
        <end position="303"/>
    </location>
</feature>
<sequence>MATQKKEQSLAAFVQELQAQNPSKPRSPTYPPFQHSTSQQSHQALYGQLQNCTQVMNQHQGYPFQQQHQYHNQSTRPAPSHHHSYDRPYSPPLSLCVSSRSEPKLDCDTDGHVLHVQHASEQNTSQQSLLHLYAGNGNSGMQDLKNLKDQHALSFESHSIAQPMPSQPLNFNPSSHGYHPYQHSSHQRPKQQQIQDSFVDLHDLKQHQERTQPSYQQSEQLKRPLSSVIPSAYDSNGTSPNTVKATLTKAEDRLAHKRRMNAEAARRCRERKADRMSTLEAEIAVLEKANAELRIKVTVLEKTFHAREADLLSHNAALTEQIRQLMQNAIDHATAQAETASNSDGNASKPNPMSAPDFQHH</sequence>
<evidence type="ECO:0000313" key="13">
    <source>
        <dbReference type="Proteomes" id="UP000007241"/>
    </source>
</evidence>
<dbReference type="InParanoid" id="F4NXP1"/>
<feature type="domain" description="BZIP" evidence="11">
    <location>
        <begin position="251"/>
        <end position="314"/>
    </location>
</feature>
<dbReference type="GO" id="GO:0001228">
    <property type="term" value="F:DNA-binding transcription activator activity, RNA polymerase II-specific"/>
    <property type="evidence" value="ECO:0000318"/>
    <property type="project" value="GO_Central"/>
</dbReference>
<dbReference type="HOGENOM" id="CLU_767235_0_0_1"/>
<feature type="region of interest" description="Disordered" evidence="10">
    <location>
        <begin position="67"/>
        <end position="89"/>
    </location>
</feature>
<dbReference type="GO" id="GO:0006357">
    <property type="term" value="P:regulation of transcription by RNA polymerase II"/>
    <property type="evidence" value="ECO:0000318"/>
    <property type="project" value="GO_Central"/>
</dbReference>
<evidence type="ECO:0000256" key="9">
    <source>
        <dbReference type="SAM" id="Coils"/>
    </source>
</evidence>
<keyword evidence="4" id="KW-0238">DNA-binding</keyword>
<keyword evidence="6" id="KW-0804">Transcription</keyword>
<evidence type="ECO:0000256" key="2">
    <source>
        <dbReference type="ARBA" id="ARBA00022605"/>
    </source>
</evidence>
<evidence type="ECO:0000259" key="11">
    <source>
        <dbReference type="PROSITE" id="PS50217"/>
    </source>
</evidence>
<dbReference type="PANTHER" id="PTHR13044:SF38">
    <property type="entry name" value="BZIP DOMAIN-CONTAINING PROTEIN"/>
    <property type="match status" value="1"/>
</dbReference>
<dbReference type="GO" id="GO:0005634">
    <property type="term" value="C:nucleus"/>
    <property type="evidence" value="ECO:0000318"/>
    <property type="project" value="GO_Central"/>
</dbReference>
<dbReference type="GeneID" id="18238251"/>
<dbReference type="FunFam" id="3.30.160.60:FF:001491">
    <property type="entry name" value="Cross-pathway control protein A"/>
    <property type="match status" value="1"/>
</dbReference>
<dbReference type="CDD" id="cd12193">
    <property type="entry name" value="bZIP_GCN4"/>
    <property type="match status" value="1"/>
</dbReference>
<dbReference type="Pfam" id="PF00170">
    <property type="entry name" value="bZIP_1"/>
    <property type="match status" value="1"/>
</dbReference>
<comment type="similarity">
    <text evidence="8">Belongs to the bZIP family. GCN4 subfamily.</text>
</comment>
<dbReference type="SMART" id="SM00338">
    <property type="entry name" value="BRLZ"/>
    <property type="match status" value="1"/>
</dbReference>
<feature type="region of interest" description="Disordered" evidence="10">
    <location>
        <begin position="334"/>
        <end position="361"/>
    </location>
</feature>
<feature type="region of interest" description="Disordered" evidence="10">
    <location>
        <begin position="15"/>
        <end position="42"/>
    </location>
</feature>
<dbReference type="EMBL" id="GL882881">
    <property type="protein sequence ID" value="EGF82174.1"/>
    <property type="molecule type" value="Genomic_DNA"/>
</dbReference>
<keyword evidence="7" id="KW-0539">Nucleus</keyword>
<keyword evidence="13" id="KW-1185">Reference proteome</keyword>
<reference evidence="12 13" key="1">
    <citation type="submission" date="2009-12" db="EMBL/GenBank/DDBJ databases">
        <title>The draft genome of Batrachochytrium dendrobatidis.</title>
        <authorList>
            <consortium name="US DOE Joint Genome Institute (JGI-PGF)"/>
            <person name="Kuo A."/>
            <person name="Salamov A."/>
            <person name="Schmutz J."/>
            <person name="Lucas S."/>
            <person name="Pitluck S."/>
            <person name="Rosenblum E."/>
            <person name="Stajich J."/>
            <person name="Eisen M."/>
            <person name="Grigoriev I.V."/>
        </authorList>
    </citation>
    <scope>NUCLEOTIDE SEQUENCE [LARGE SCALE GENOMIC DNA]</scope>
    <source>
        <strain evidence="13">JAM81 / FGSC 10211</strain>
    </source>
</reference>
<name>F4NXP1_BATDJ</name>